<dbReference type="Proteomes" id="UP001327219">
    <property type="component" value="Chromosome"/>
</dbReference>
<feature type="domain" description="Phospholipid/glycerol acyltransferase" evidence="5">
    <location>
        <begin position="73"/>
        <end position="188"/>
    </location>
</feature>
<gene>
    <name evidence="6" type="ORF">Bandiella_01360</name>
</gene>
<evidence type="ECO:0000313" key="6">
    <source>
        <dbReference type="EMBL" id="WPX97214.1"/>
    </source>
</evidence>
<dbReference type="CDD" id="cd07989">
    <property type="entry name" value="LPLAT_AGPAT-like"/>
    <property type="match status" value="1"/>
</dbReference>
<dbReference type="Pfam" id="PF01553">
    <property type="entry name" value="Acyltransferase"/>
    <property type="match status" value="1"/>
</dbReference>
<evidence type="ECO:0000256" key="1">
    <source>
        <dbReference type="ARBA" id="ARBA00005189"/>
    </source>
</evidence>
<reference evidence="6 7" key="1">
    <citation type="submission" date="2022-11" db="EMBL/GenBank/DDBJ databases">
        <title>Host association and intracellularity evolved multiple times independently in the Rickettsiales.</title>
        <authorList>
            <person name="Castelli M."/>
            <person name="Nardi T."/>
            <person name="Gammuto L."/>
            <person name="Bellinzona G."/>
            <person name="Sabaneyeva E."/>
            <person name="Potekhin A."/>
            <person name="Serra V."/>
            <person name="Petroni G."/>
            <person name="Sassera D."/>
        </authorList>
    </citation>
    <scope>NUCLEOTIDE SEQUENCE [LARGE SCALE GENOMIC DNA]</scope>
    <source>
        <strain evidence="6 7">NDG2</strain>
    </source>
</reference>
<evidence type="ECO:0000313" key="7">
    <source>
        <dbReference type="Proteomes" id="UP001327219"/>
    </source>
</evidence>
<keyword evidence="4" id="KW-1133">Transmembrane helix</keyword>
<dbReference type="EMBL" id="CP110820">
    <property type="protein sequence ID" value="WPX97214.1"/>
    <property type="molecule type" value="Genomic_DNA"/>
</dbReference>
<dbReference type="PANTHER" id="PTHR10434:SF40">
    <property type="entry name" value="1-ACYL-SN-GLYCEROL-3-PHOSPHATE ACYLTRANSFERASE"/>
    <property type="match status" value="1"/>
</dbReference>
<evidence type="ECO:0000256" key="3">
    <source>
        <dbReference type="ARBA" id="ARBA00023315"/>
    </source>
</evidence>
<comment type="pathway">
    <text evidence="1">Lipid metabolism.</text>
</comment>
<keyword evidence="2" id="KW-0808">Transferase</keyword>
<sequence length="238" mass="27111">MSLFIRSLIFNIFLPVWTVLISATLSPLFFLRNPKIMSILGISWSYVVIRALRFICNIKVEILSAENLPKSPFIIACKHQSVIETAFFLQYLKFPVYVIKKELLSIPFYGWFLQHMGMIPIDRNGGMLALKQLLRACEKSLGENRSVIIFPEGTRVKPFDSVEYQAGIAALHNKFPNTPIIPVAVNSGVFWPKGSWWKYPGTVVLKVLPSVNTKTNKDELLKYLKTTIDCHSDDLCRS</sequence>
<keyword evidence="4" id="KW-0472">Membrane</keyword>
<keyword evidence="7" id="KW-1185">Reference proteome</keyword>
<feature type="transmembrane region" description="Helical" evidence="4">
    <location>
        <begin position="12"/>
        <end position="30"/>
    </location>
</feature>
<evidence type="ECO:0000256" key="2">
    <source>
        <dbReference type="ARBA" id="ARBA00022679"/>
    </source>
</evidence>
<organism evidence="6 7">
    <name type="scientific">Candidatus Bandiella euplotis</name>
    <dbReference type="NCBI Taxonomy" id="1664265"/>
    <lineage>
        <taxon>Bacteria</taxon>
        <taxon>Pseudomonadati</taxon>
        <taxon>Pseudomonadota</taxon>
        <taxon>Alphaproteobacteria</taxon>
        <taxon>Rickettsiales</taxon>
        <taxon>Candidatus Midichloriaceae</taxon>
        <taxon>Candidatus Bandiella</taxon>
    </lineage>
</organism>
<dbReference type="PANTHER" id="PTHR10434">
    <property type="entry name" value="1-ACYL-SN-GLYCEROL-3-PHOSPHATE ACYLTRANSFERASE"/>
    <property type="match status" value="1"/>
</dbReference>
<dbReference type="InterPro" id="IPR002123">
    <property type="entry name" value="Plipid/glycerol_acylTrfase"/>
</dbReference>
<accession>A0ABZ0UQB3</accession>
<keyword evidence="4" id="KW-0812">Transmembrane</keyword>
<dbReference type="SMART" id="SM00563">
    <property type="entry name" value="PlsC"/>
    <property type="match status" value="1"/>
</dbReference>
<keyword evidence="3 6" id="KW-0012">Acyltransferase</keyword>
<protein>
    <submittedName>
        <fullName evidence="6">1-acyl-sn-glycerol-3-phosphate acyltransferase</fullName>
    </submittedName>
</protein>
<dbReference type="GO" id="GO:0016746">
    <property type="term" value="F:acyltransferase activity"/>
    <property type="evidence" value="ECO:0007669"/>
    <property type="project" value="UniProtKB-KW"/>
</dbReference>
<evidence type="ECO:0000259" key="5">
    <source>
        <dbReference type="SMART" id="SM00563"/>
    </source>
</evidence>
<dbReference type="SUPFAM" id="SSF69593">
    <property type="entry name" value="Glycerol-3-phosphate (1)-acyltransferase"/>
    <property type="match status" value="1"/>
</dbReference>
<proteinExistence type="predicted"/>
<evidence type="ECO:0000256" key="4">
    <source>
        <dbReference type="SAM" id="Phobius"/>
    </source>
</evidence>
<name>A0ABZ0UQB3_9RICK</name>